<feature type="domain" description="SANT" evidence="6">
    <location>
        <begin position="4"/>
        <end position="57"/>
    </location>
</feature>
<evidence type="ECO:0000313" key="8">
    <source>
        <dbReference type="Proteomes" id="UP000467841"/>
    </source>
</evidence>
<keyword evidence="3" id="KW-0804">Transcription</keyword>
<dbReference type="Proteomes" id="UP000467841">
    <property type="component" value="Unassembled WGS sequence"/>
</dbReference>
<dbReference type="FunFam" id="1.10.10.60:FF:000154">
    <property type="entry name" value="Transcription factor SRM1"/>
    <property type="match status" value="1"/>
</dbReference>
<evidence type="ECO:0000313" key="7">
    <source>
        <dbReference type="EMBL" id="CAA7026715.1"/>
    </source>
</evidence>
<accession>A0A6D2II71</accession>
<keyword evidence="8" id="KW-1185">Reference proteome</keyword>
<evidence type="ECO:0000259" key="6">
    <source>
        <dbReference type="PROSITE" id="PS51293"/>
    </source>
</evidence>
<evidence type="ECO:0000259" key="5">
    <source>
        <dbReference type="PROSITE" id="PS50090"/>
    </source>
</evidence>
<dbReference type="GO" id="GO:0005634">
    <property type="term" value="C:nucleus"/>
    <property type="evidence" value="ECO:0007669"/>
    <property type="project" value="UniProtKB-SubCell"/>
</dbReference>
<dbReference type="Gene3D" id="1.10.10.60">
    <property type="entry name" value="Homeodomain-like"/>
    <property type="match status" value="1"/>
</dbReference>
<gene>
    <name evidence="7" type="ORF">MERR_LOCUS13950</name>
</gene>
<comment type="subcellular location">
    <subcellularLocation>
        <location evidence="1">Nucleus</location>
    </subcellularLocation>
</comment>
<dbReference type="OrthoDB" id="118550at2759"/>
<dbReference type="PANTHER" id="PTHR43952">
    <property type="entry name" value="MYB FAMILY TRANSCRIPTION FACTOR-RELATED"/>
    <property type="match status" value="1"/>
</dbReference>
<dbReference type="GO" id="GO:0003700">
    <property type="term" value="F:DNA-binding transcription factor activity"/>
    <property type="evidence" value="ECO:0007669"/>
    <property type="project" value="InterPro"/>
</dbReference>
<dbReference type="InterPro" id="IPR001005">
    <property type="entry name" value="SANT/Myb"/>
</dbReference>
<dbReference type="InterPro" id="IPR017884">
    <property type="entry name" value="SANT_dom"/>
</dbReference>
<dbReference type="SMART" id="SM00717">
    <property type="entry name" value="SANT"/>
    <property type="match status" value="1"/>
</dbReference>
<feature type="domain" description="Myb-like" evidence="5">
    <location>
        <begin position="1"/>
        <end position="55"/>
    </location>
</feature>
<organism evidence="7 8">
    <name type="scientific">Microthlaspi erraticum</name>
    <dbReference type="NCBI Taxonomy" id="1685480"/>
    <lineage>
        <taxon>Eukaryota</taxon>
        <taxon>Viridiplantae</taxon>
        <taxon>Streptophyta</taxon>
        <taxon>Embryophyta</taxon>
        <taxon>Tracheophyta</taxon>
        <taxon>Spermatophyta</taxon>
        <taxon>Magnoliopsida</taxon>
        <taxon>eudicotyledons</taxon>
        <taxon>Gunneridae</taxon>
        <taxon>Pentapetalae</taxon>
        <taxon>rosids</taxon>
        <taxon>malvids</taxon>
        <taxon>Brassicales</taxon>
        <taxon>Brassicaceae</taxon>
        <taxon>Coluteocarpeae</taxon>
        <taxon>Microthlaspi</taxon>
    </lineage>
</organism>
<dbReference type="CDD" id="cd00167">
    <property type="entry name" value="SANT"/>
    <property type="match status" value="1"/>
</dbReference>
<dbReference type="AlphaFoldDB" id="A0A6D2II71"/>
<name>A0A6D2II71_9BRAS</name>
<dbReference type="Pfam" id="PF00249">
    <property type="entry name" value="Myb_DNA-binding"/>
    <property type="match status" value="1"/>
</dbReference>
<evidence type="ECO:0000256" key="4">
    <source>
        <dbReference type="ARBA" id="ARBA00023242"/>
    </source>
</evidence>
<comment type="caution">
    <text evidence="7">The sequence shown here is derived from an EMBL/GenBank/DDBJ whole genome shotgun (WGS) entry which is preliminary data.</text>
</comment>
<protein>
    <submittedName>
        <fullName evidence="7">Uncharacterized protein</fullName>
    </submittedName>
</protein>
<sequence length="153" mass="16842">MVSLQSSSWTQEENKKFERALAIYSDDTPDRWSKVASMIPGKTISDVMSQYSKLEEDLFDIEAGLVPIPVIGSFSASGSTGAPGVPPVAEVQQRAAGFVQPQAVGLMVPSYLDMLGHMQRIGTPYFEGGVSPEAADEWRQRLERNFQSIRFLV</sequence>
<dbReference type="PROSITE" id="PS51293">
    <property type="entry name" value="SANT"/>
    <property type="match status" value="1"/>
</dbReference>
<dbReference type="InterPro" id="IPR044636">
    <property type="entry name" value="RADIALIS-like"/>
</dbReference>
<dbReference type="SUPFAM" id="SSF46689">
    <property type="entry name" value="Homeodomain-like"/>
    <property type="match status" value="1"/>
</dbReference>
<dbReference type="InterPro" id="IPR009057">
    <property type="entry name" value="Homeodomain-like_sf"/>
</dbReference>
<dbReference type="EMBL" id="CACVBM020001052">
    <property type="protein sequence ID" value="CAA7026715.1"/>
    <property type="molecule type" value="Genomic_DNA"/>
</dbReference>
<proteinExistence type="predicted"/>
<evidence type="ECO:0000256" key="2">
    <source>
        <dbReference type="ARBA" id="ARBA00023015"/>
    </source>
</evidence>
<evidence type="ECO:0000256" key="3">
    <source>
        <dbReference type="ARBA" id="ARBA00023163"/>
    </source>
</evidence>
<keyword evidence="4" id="KW-0539">Nucleus</keyword>
<reference evidence="7" key="1">
    <citation type="submission" date="2020-01" db="EMBL/GenBank/DDBJ databases">
        <authorList>
            <person name="Mishra B."/>
        </authorList>
    </citation>
    <scope>NUCLEOTIDE SEQUENCE [LARGE SCALE GENOMIC DNA]</scope>
</reference>
<dbReference type="PANTHER" id="PTHR43952:SF75">
    <property type="entry name" value="PROTEIN RADIALIS-LIKE 6"/>
    <property type="match status" value="1"/>
</dbReference>
<dbReference type="PROSITE" id="PS50090">
    <property type="entry name" value="MYB_LIKE"/>
    <property type="match status" value="1"/>
</dbReference>
<keyword evidence="2" id="KW-0805">Transcription regulation</keyword>
<evidence type="ECO:0000256" key="1">
    <source>
        <dbReference type="ARBA" id="ARBA00004123"/>
    </source>
</evidence>